<dbReference type="EMBL" id="JANPWB010000005">
    <property type="protein sequence ID" value="KAJ1189597.1"/>
    <property type="molecule type" value="Genomic_DNA"/>
</dbReference>
<proteinExistence type="predicted"/>
<protein>
    <submittedName>
        <fullName evidence="2">Uncharacterized protein</fullName>
    </submittedName>
</protein>
<comment type="caution">
    <text evidence="2">The sequence shown here is derived from an EMBL/GenBank/DDBJ whole genome shotgun (WGS) entry which is preliminary data.</text>
</comment>
<reference evidence="2" key="1">
    <citation type="journal article" date="2022" name="bioRxiv">
        <title>Sequencing and chromosome-scale assembly of the giantPleurodeles waltlgenome.</title>
        <authorList>
            <person name="Brown T."/>
            <person name="Elewa A."/>
            <person name="Iarovenko S."/>
            <person name="Subramanian E."/>
            <person name="Araus A.J."/>
            <person name="Petzold A."/>
            <person name="Susuki M."/>
            <person name="Suzuki K.-i.T."/>
            <person name="Hayashi T."/>
            <person name="Toyoda A."/>
            <person name="Oliveira C."/>
            <person name="Osipova E."/>
            <person name="Leigh N.D."/>
            <person name="Simon A."/>
            <person name="Yun M.H."/>
        </authorList>
    </citation>
    <scope>NUCLEOTIDE SEQUENCE</scope>
    <source>
        <strain evidence="2">20211129_DDA</strain>
        <tissue evidence="2">Liver</tissue>
    </source>
</reference>
<gene>
    <name evidence="2" type="ORF">NDU88_006341</name>
</gene>
<sequence>MRAVPEHGPEEREAGAAGSVDPGAPGRHLGLEGAEGRGLFRVVSPGPDGLLAGRRGAAAALEGAVPPQRGVARVGGPVEAWSRGPGDGWGTPAGPFPGNPKEERERTRGPGGRLELVLRSLRGAADQCHRSALRAAHEGLTHSRGERC</sequence>
<feature type="region of interest" description="Disordered" evidence="1">
    <location>
        <begin position="1"/>
        <end position="32"/>
    </location>
</feature>
<evidence type="ECO:0000313" key="3">
    <source>
        <dbReference type="Proteomes" id="UP001066276"/>
    </source>
</evidence>
<organism evidence="2 3">
    <name type="scientific">Pleurodeles waltl</name>
    <name type="common">Iberian ribbed newt</name>
    <dbReference type="NCBI Taxonomy" id="8319"/>
    <lineage>
        <taxon>Eukaryota</taxon>
        <taxon>Metazoa</taxon>
        <taxon>Chordata</taxon>
        <taxon>Craniata</taxon>
        <taxon>Vertebrata</taxon>
        <taxon>Euteleostomi</taxon>
        <taxon>Amphibia</taxon>
        <taxon>Batrachia</taxon>
        <taxon>Caudata</taxon>
        <taxon>Salamandroidea</taxon>
        <taxon>Salamandridae</taxon>
        <taxon>Pleurodelinae</taxon>
        <taxon>Pleurodeles</taxon>
    </lineage>
</organism>
<feature type="region of interest" description="Disordered" evidence="1">
    <location>
        <begin position="71"/>
        <end position="112"/>
    </location>
</feature>
<feature type="compositionally biased region" description="Basic and acidic residues" evidence="1">
    <location>
        <begin position="1"/>
        <end position="14"/>
    </location>
</feature>
<accession>A0AAV7ULC5</accession>
<evidence type="ECO:0000313" key="2">
    <source>
        <dbReference type="EMBL" id="KAJ1189597.1"/>
    </source>
</evidence>
<dbReference type="AlphaFoldDB" id="A0AAV7ULC5"/>
<name>A0AAV7ULC5_PLEWA</name>
<keyword evidence="3" id="KW-1185">Reference proteome</keyword>
<evidence type="ECO:0000256" key="1">
    <source>
        <dbReference type="SAM" id="MobiDB-lite"/>
    </source>
</evidence>
<dbReference type="Proteomes" id="UP001066276">
    <property type="component" value="Chromosome 3_1"/>
</dbReference>